<dbReference type="AlphaFoldDB" id="A0A8T3BFP4"/>
<feature type="region of interest" description="Disordered" evidence="1">
    <location>
        <begin position="1"/>
        <end position="25"/>
    </location>
</feature>
<protein>
    <submittedName>
        <fullName evidence="2">Uncharacterized protein</fullName>
    </submittedName>
</protein>
<reference evidence="2" key="1">
    <citation type="journal article" date="2022" name="Front. Genet.">
        <title>Chromosome-Scale Assembly of the Dendrobium nobile Genome Provides Insights Into the Molecular Mechanism of the Biosynthesis of the Medicinal Active Ingredient of Dendrobium.</title>
        <authorList>
            <person name="Xu Q."/>
            <person name="Niu S.-C."/>
            <person name="Li K.-L."/>
            <person name="Zheng P.-J."/>
            <person name="Zhang X.-J."/>
            <person name="Jia Y."/>
            <person name="Liu Y."/>
            <person name="Niu Y.-X."/>
            <person name="Yu L.-H."/>
            <person name="Chen D.-F."/>
            <person name="Zhang G.-Q."/>
        </authorList>
    </citation>
    <scope>NUCLEOTIDE SEQUENCE</scope>
    <source>
        <tissue evidence="2">Leaf</tissue>
    </source>
</reference>
<name>A0A8T3BFP4_DENNO</name>
<keyword evidence="3" id="KW-1185">Reference proteome</keyword>
<evidence type="ECO:0000313" key="3">
    <source>
        <dbReference type="Proteomes" id="UP000829196"/>
    </source>
</evidence>
<gene>
    <name evidence="2" type="ORF">KFK09_011858</name>
</gene>
<feature type="compositionally biased region" description="Low complexity" evidence="1">
    <location>
        <begin position="1"/>
        <end position="15"/>
    </location>
</feature>
<comment type="caution">
    <text evidence="2">The sequence shown here is derived from an EMBL/GenBank/DDBJ whole genome shotgun (WGS) entry which is preliminary data.</text>
</comment>
<evidence type="ECO:0000313" key="2">
    <source>
        <dbReference type="EMBL" id="KAI0511233.1"/>
    </source>
</evidence>
<organism evidence="2 3">
    <name type="scientific">Dendrobium nobile</name>
    <name type="common">Orchid</name>
    <dbReference type="NCBI Taxonomy" id="94219"/>
    <lineage>
        <taxon>Eukaryota</taxon>
        <taxon>Viridiplantae</taxon>
        <taxon>Streptophyta</taxon>
        <taxon>Embryophyta</taxon>
        <taxon>Tracheophyta</taxon>
        <taxon>Spermatophyta</taxon>
        <taxon>Magnoliopsida</taxon>
        <taxon>Liliopsida</taxon>
        <taxon>Asparagales</taxon>
        <taxon>Orchidaceae</taxon>
        <taxon>Epidendroideae</taxon>
        <taxon>Malaxideae</taxon>
        <taxon>Dendrobiinae</taxon>
        <taxon>Dendrobium</taxon>
    </lineage>
</organism>
<dbReference type="SMR" id="A0A8T3BFP4"/>
<dbReference type="GO" id="GO:0009535">
    <property type="term" value="C:chloroplast thylakoid membrane"/>
    <property type="evidence" value="ECO:0007669"/>
    <property type="project" value="TreeGrafter"/>
</dbReference>
<dbReference type="EMBL" id="JAGYWB010000009">
    <property type="protein sequence ID" value="KAI0511233.1"/>
    <property type="molecule type" value="Genomic_DNA"/>
</dbReference>
<dbReference type="PANTHER" id="PTHR37752">
    <property type="entry name" value="OS02G0610700 PROTEIN"/>
    <property type="match status" value="1"/>
</dbReference>
<accession>A0A8T3BFP4</accession>
<dbReference type="InterPro" id="IPR053091">
    <property type="entry name" value="PSII_Assembly/Photoprotect-Rel"/>
</dbReference>
<sequence>MNSSLLSASPFSSLPTRNSPLGTLRRSDTRHLSYTFLRRMNEPPTCILAVSNKSQGKGRSSDVIMMVDPLEAKRLAAKQLQEIQAKEKLRRQRRIEAINGAWAMIGLTAGLVIEGETGKSIVSQLAGYLDAIFSFFSR</sequence>
<dbReference type="SUPFAM" id="SSF103511">
    <property type="entry name" value="Chlorophyll a-b binding protein"/>
    <property type="match status" value="1"/>
</dbReference>
<proteinExistence type="predicted"/>
<evidence type="ECO:0000256" key="1">
    <source>
        <dbReference type="SAM" id="MobiDB-lite"/>
    </source>
</evidence>
<dbReference type="OrthoDB" id="1887732at2759"/>
<dbReference type="PANTHER" id="PTHR37752:SF1">
    <property type="entry name" value="OS02G0610700 PROTEIN"/>
    <property type="match status" value="1"/>
</dbReference>
<dbReference type="Proteomes" id="UP000829196">
    <property type="component" value="Unassembled WGS sequence"/>
</dbReference>